<dbReference type="GO" id="GO:0006898">
    <property type="term" value="P:receptor-mediated endocytosis"/>
    <property type="evidence" value="ECO:0007669"/>
    <property type="project" value="TreeGrafter"/>
</dbReference>
<proteinExistence type="predicted"/>
<dbReference type="PANTHER" id="PTHR36983:SF2">
    <property type="entry name" value="DNAJ HOMOLOG SUBFAMILY C MEMBER 13"/>
    <property type="match status" value="1"/>
</dbReference>
<dbReference type="InterPro" id="IPR044978">
    <property type="entry name" value="GRV2/DNAJC13"/>
</dbReference>
<dbReference type="OrthoDB" id="69656at2759"/>
<evidence type="ECO:0000313" key="2">
    <source>
        <dbReference type="Proteomes" id="UP000271098"/>
    </source>
</evidence>
<dbReference type="GO" id="GO:0010008">
    <property type="term" value="C:endosome membrane"/>
    <property type="evidence" value="ECO:0007669"/>
    <property type="project" value="TreeGrafter"/>
</dbReference>
<dbReference type="AlphaFoldDB" id="A0A3P7NC73"/>
<dbReference type="EMBL" id="UYRT01095250">
    <property type="protein sequence ID" value="VDN40135.1"/>
    <property type="molecule type" value="Genomic_DNA"/>
</dbReference>
<protein>
    <submittedName>
        <fullName evidence="1">Uncharacterized protein</fullName>
    </submittedName>
</protein>
<sequence length="174" mass="19655">MQICMHSLHCFGTAAQFKACREKISEMPTLFSSIFRLLQFHHLPYLACAAAECVCSLAVCTMLQMHLFQAGVEHSEDTNKQSLRNKLARCSCEALACLAGFREGTPDNDGVQRRPKEWAVAVLSELFGGEFKLSVHEKELIVGDIFVRIYNEQPNFKLQVSSLNFPPLYCKIHK</sequence>
<dbReference type="PANTHER" id="PTHR36983">
    <property type="entry name" value="DNAJ HOMOLOG SUBFAMILY C MEMBER 13"/>
    <property type="match status" value="1"/>
</dbReference>
<reference evidence="1 2" key="1">
    <citation type="submission" date="2018-11" db="EMBL/GenBank/DDBJ databases">
        <authorList>
            <consortium name="Pathogen Informatics"/>
        </authorList>
    </citation>
    <scope>NUCLEOTIDE SEQUENCE [LARGE SCALE GENOMIC DNA]</scope>
</reference>
<accession>A0A3P7NC73</accession>
<dbReference type="Proteomes" id="UP000271098">
    <property type="component" value="Unassembled WGS sequence"/>
</dbReference>
<gene>
    <name evidence="1" type="ORF">GPUH_LOCUS22506</name>
</gene>
<dbReference type="GO" id="GO:2000641">
    <property type="term" value="P:regulation of early endosome to late endosome transport"/>
    <property type="evidence" value="ECO:0007669"/>
    <property type="project" value="InterPro"/>
</dbReference>
<organism evidence="1 2">
    <name type="scientific">Gongylonema pulchrum</name>
    <dbReference type="NCBI Taxonomy" id="637853"/>
    <lineage>
        <taxon>Eukaryota</taxon>
        <taxon>Metazoa</taxon>
        <taxon>Ecdysozoa</taxon>
        <taxon>Nematoda</taxon>
        <taxon>Chromadorea</taxon>
        <taxon>Rhabditida</taxon>
        <taxon>Spirurina</taxon>
        <taxon>Spiruromorpha</taxon>
        <taxon>Spiruroidea</taxon>
        <taxon>Gongylonematidae</taxon>
        <taxon>Gongylonema</taxon>
    </lineage>
</organism>
<dbReference type="GO" id="GO:0007032">
    <property type="term" value="P:endosome organization"/>
    <property type="evidence" value="ECO:0007669"/>
    <property type="project" value="InterPro"/>
</dbReference>
<keyword evidence="2" id="KW-1185">Reference proteome</keyword>
<name>A0A3P7NC73_9BILA</name>
<evidence type="ECO:0000313" key="1">
    <source>
        <dbReference type="EMBL" id="VDN40135.1"/>
    </source>
</evidence>